<evidence type="ECO:0000256" key="2">
    <source>
        <dbReference type="ARBA" id="ARBA00022679"/>
    </source>
</evidence>
<name>S5XKB2_PARAH</name>
<evidence type="ECO:0000259" key="5">
    <source>
        <dbReference type="SMART" id="SM00563"/>
    </source>
</evidence>
<dbReference type="GO" id="GO:0006654">
    <property type="term" value="P:phosphatidic acid biosynthetic process"/>
    <property type="evidence" value="ECO:0007669"/>
    <property type="project" value="TreeGrafter"/>
</dbReference>
<dbReference type="AlphaFoldDB" id="S5XKB2"/>
<comment type="pathway">
    <text evidence="1">Lipid metabolism.</text>
</comment>
<dbReference type="EMBL" id="CP006650">
    <property type="protein sequence ID" value="AGT07634.1"/>
    <property type="molecule type" value="Genomic_DNA"/>
</dbReference>
<dbReference type="SUPFAM" id="SSF69593">
    <property type="entry name" value="Glycerol-3-phosphate (1)-acyltransferase"/>
    <property type="match status" value="1"/>
</dbReference>
<feature type="transmembrane region" description="Helical" evidence="4">
    <location>
        <begin position="20"/>
        <end position="40"/>
    </location>
</feature>
<keyword evidence="2 6" id="KW-0808">Transferase</keyword>
<dbReference type="GO" id="GO:0003841">
    <property type="term" value="F:1-acylglycerol-3-phosphate O-acyltransferase activity"/>
    <property type="evidence" value="ECO:0007669"/>
    <property type="project" value="UniProtKB-EC"/>
</dbReference>
<dbReference type="PATRIC" id="fig|1367847.3.peg.473"/>
<protein>
    <submittedName>
        <fullName evidence="6">Phospholipid/glycerol acyltransferase</fullName>
        <ecNumber evidence="6">2.3.1.51</ecNumber>
    </submittedName>
</protein>
<dbReference type="PANTHER" id="PTHR10434:SF40">
    <property type="entry name" value="1-ACYL-SN-GLYCEROL-3-PHOSPHATE ACYLTRANSFERASE"/>
    <property type="match status" value="1"/>
</dbReference>
<keyword evidence="4" id="KW-0812">Transmembrane</keyword>
<dbReference type="EC" id="2.3.1.51" evidence="6"/>
<keyword evidence="3 6" id="KW-0012">Acyltransferase</keyword>
<dbReference type="Pfam" id="PF01553">
    <property type="entry name" value="Acyltransferase"/>
    <property type="match status" value="1"/>
</dbReference>
<gene>
    <name evidence="6" type="ORF">JCM7686_0525</name>
</gene>
<keyword evidence="4" id="KW-1133">Transmembrane helix</keyword>
<sequence>MASRYHPRPAGVLGLPRLVIFYLWIALVTLVMGIFWLPVVQFTRMGAHRLGVAWSGQLLLAARIALGVKVEIRGTPPKEACIIAAKHQSFLDILTIAHAVPQCAFIMKRELLRVPIMGYYARKAGCIPIDRAKGSEAMKQIAAEIAIAQARPEGLGQLIIYPEGTRTAPGTKSKYKHGVASIRAATGLPVIPVAVNCGLFWPKKGYPMRPGTAIVEFLPVIAPPAGASLGANPETEQSARDHVTFMRELYATIEGASDALLAEAGGLPAR</sequence>
<dbReference type="HOGENOM" id="CLU_027938_5_0_5"/>
<dbReference type="CDD" id="cd07989">
    <property type="entry name" value="LPLAT_AGPAT-like"/>
    <property type="match status" value="1"/>
</dbReference>
<feature type="domain" description="Phospholipid/glycerol acyltransferase" evidence="5">
    <location>
        <begin position="81"/>
        <end position="198"/>
    </location>
</feature>
<reference evidence="6 7" key="1">
    <citation type="journal article" date="2014" name="BMC Genomics">
        <title>Architecture and functions of a multipartite genome of the methylotrophic bacterium Paracoccus aminophilus JCM 7686, containing primary and secondary chromids.</title>
        <authorList>
            <person name="Dziewit L."/>
            <person name="Czarnecki J."/>
            <person name="Wibberg D."/>
            <person name="Radlinska M."/>
            <person name="Mrozek P."/>
            <person name="Szymczak M."/>
            <person name="Schluter A."/>
            <person name="Puhler A."/>
            <person name="Bartosik D."/>
        </authorList>
    </citation>
    <scope>NUCLEOTIDE SEQUENCE [LARGE SCALE GENOMIC DNA]</scope>
    <source>
        <strain evidence="6">JCM 7686</strain>
    </source>
</reference>
<dbReference type="KEGG" id="pami:JCM7686_0525"/>
<dbReference type="eggNOG" id="COG0204">
    <property type="taxonomic scope" value="Bacteria"/>
</dbReference>
<keyword evidence="4" id="KW-0472">Membrane</keyword>
<accession>S5XKB2</accession>
<dbReference type="RefSeq" id="WP_020949273.1">
    <property type="nucleotide sequence ID" value="NC_022041.1"/>
</dbReference>
<keyword evidence="7" id="KW-1185">Reference proteome</keyword>
<evidence type="ECO:0000313" key="6">
    <source>
        <dbReference type="EMBL" id="AGT07634.1"/>
    </source>
</evidence>
<evidence type="ECO:0000256" key="4">
    <source>
        <dbReference type="SAM" id="Phobius"/>
    </source>
</evidence>
<dbReference type="STRING" id="1367847.JCM7686_0525"/>
<proteinExistence type="predicted"/>
<evidence type="ECO:0000256" key="1">
    <source>
        <dbReference type="ARBA" id="ARBA00005189"/>
    </source>
</evidence>
<evidence type="ECO:0000313" key="7">
    <source>
        <dbReference type="Proteomes" id="UP000015480"/>
    </source>
</evidence>
<organism evidence="6 7">
    <name type="scientific">Paracoccus aminophilus JCM 7686</name>
    <dbReference type="NCBI Taxonomy" id="1367847"/>
    <lineage>
        <taxon>Bacteria</taxon>
        <taxon>Pseudomonadati</taxon>
        <taxon>Pseudomonadota</taxon>
        <taxon>Alphaproteobacteria</taxon>
        <taxon>Rhodobacterales</taxon>
        <taxon>Paracoccaceae</taxon>
        <taxon>Paracoccus</taxon>
    </lineage>
</organism>
<evidence type="ECO:0000256" key="3">
    <source>
        <dbReference type="ARBA" id="ARBA00023315"/>
    </source>
</evidence>
<dbReference type="SMART" id="SM00563">
    <property type="entry name" value="PlsC"/>
    <property type="match status" value="1"/>
</dbReference>
<dbReference type="OrthoDB" id="5290997at2"/>
<dbReference type="InterPro" id="IPR002123">
    <property type="entry name" value="Plipid/glycerol_acylTrfase"/>
</dbReference>
<dbReference type="PANTHER" id="PTHR10434">
    <property type="entry name" value="1-ACYL-SN-GLYCEROL-3-PHOSPHATE ACYLTRANSFERASE"/>
    <property type="match status" value="1"/>
</dbReference>
<dbReference type="Proteomes" id="UP000015480">
    <property type="component" value="Chromosome"/>
</dbReference>